<dbReference type="SUPFAM" id="SSF143870">
    <property type="entry name" value="PF0523-like"/>
    <property type="match status" value="1"/>
</dbReference>
<evidence type="ECO:0000256" key="2">
    <source>
        <dbReference type="ARBA" id="ARBA00005546"/>
    </source>
</evidence>
<dbReference type="Pfam" id="PF08617">
    <property type="entry name" value="CGI-121"/>
    <property type="match status" value="1"/>
</dbReference>
<dbReference type="RefSeq" id="XP_070869446.1">
    <property type="nucleotide sequence ID" value="XM_071014627.1"/>
</dbReference>
<evidence type="ECO:0000256" key="5">
    <source>
        <dbReference type="ARBA" id="ARBA00022694"/>
    </source>
</evidence>
<evidence type="ECO:0000256" key="6">
    <source>
        <dbReference type="ARBA" id="ARBA00023242"/>
    </source>
</evidence>
<comment type="similarity">
    <text evidence="2 8">Belongs to the CGI121/TPRKB family.</text>
</comment>
<evidence type="ECO:0000256" key="8">
    <source>
        <dbReference type="RuleBase" id="RU004398"/>
    </source>
</evidence>
<dbReference type="PANTHER" id="PTHR15840">
    <property type="entry name" value="CGI-121 FAMILY MEMBER"/>
    <property type="match status" value="1"/>
</dbReference>
<evidence type="ECO:0000256" key="7">
    <source>
        <dbReference type="ARBA" id="ARBA00025043"/>
    </source>
</evidence>
<evidence type="ECO:0000256" key="3">
    <source>
        <dbReference type="ARBA" id="ARBA00015316"/>
    </source>
</evidence>
<dbReference type="InterPro" id="IPR036504">
    <property type="entry name" value="CGI121/TPRKB_sf"/>
</dbReference>
<dbReference type="GeneID" id="98129271"/>
<protein>
    <recommendedName>
        <fullName evidence="4">EKC/KEOPS complex subunit CGI121</fullName>
    </recommendedName>
    <alternativeName>
        <fullName evidence="3">EKC/KEOPS complex subunit cgi121</fullName>
    </alternativeName>
</protein>
<evidence type="ECO:0000256" key="1">
    <source>
        <dbReference type="ARBA" id="ARBA00004123"/>
    </source>
</evidence>
<evidence type="ECO:0000313" key="11">
    <source>
        <dbReference type="Proteomes" id="UP001600064"/>
    </source>
</evidence>
<feature type="region of interest" description="Disordered" evidence="9">
    <location>
        <begin position="123"/>
        <end position="143"/>
    </location>
</feature>
<keyword evidence="6 8" id="KW-0539">Nucleus</keyword>
<comment type="caution">
    <text evidence="10">The sequence shown here is derived from an EMBL/GenBank/DDBJ whole genome shotgun (WGS) entry which is preliminary data.</text>
</comment>
<keyword evidence="5" id="KW-0819">tRNA processing</keyword>
<dbReference type="PANTHER" id="PTHR15840:SF10">
    <property type="entry name" value="EKC_KEOPS COMPLEX SUBUNIT TPRKB"/>
    <property type="match status" value="1"/>
</dbReference>
<dbReference type="EMBL" id="JAZGUE010000001">
    <property type="protein sequence ID" value="KAL2270722.1"/>
    <property type="molecule type" value="Genomic_DNA"/>
</dbReference>
<organism evidence="10 11">
    <name type="scientific">Remersonia thermophila</name>
    <dbReference type="NCBI Taxonomy" id="72144"/>
    <lineage>
        <taxon>Eukaryota</taxon>
        <taxon>Fungi</taxon>
        <taxon>Dikarya</taxon>
        <taxon>Ascomycota</taxon>
        <taxon>Pezizomycotina</taxon>
        <taxon>Sordariomycetes</taxon>
        <taxon>Sordariomycetidae</taxon>
        <taxon>Sordariales</taxon>
        <taxon>Sordariales incertae sedis</taxon>
        <taxon>Remersonia</taxon>
    </lineage>
</organism>
<dbReference type="InterPro" id="IPR013926">
    <property type="entry name" value="CGI121/TPRKB"/>
</dbReference>
<proteinExistence type="inferred from homology"/>
<accession>A0ABR4DM44</accession>
<keyword evidence="11" id="KW-1185">Reference proteome</keyword>
<comment type="subcellular location">
    <subcellularLocation>
        <location evidence="1">Nucleus</location>
    </subcellularLocation>
</comment>
<feature type="compositionally biased region" description="Low complexity" evidence="9">
    <location>
        <begin position="123"/>
        <end position="135"/>
    </location>
</feature>
<gene>
    <name evidence="10" type="ORF">VTJ83DRAFT_93</name>
</gene>
<name>A0ABR4DM44_9PEZI</name>
<evidence type="ECO:0000256" key="9">
    <source>
        <dbReference type="SAM" id="MobiDB-lite"/>
    </source>
</evidence>
<comment type="function">
    <text evidence="7">Component of the EKC/KEOPS complex that is required for the formation of a threonylcarbamoyl group on adenosine at position 37 (t(6)A37) in tRNAs that read codons beginning with adenine. The complex is probably involved in the transfer of the threonylcarbamoyl moiety of threonylcarbamoyl-AMP (TC-AMP) to the N6 group of A37. CGI121 acts as an allosteric effector that regulates the t(6)A activity of the complex. The EKC/KEOPS complex also promotes both telomere uncapping and telomere elongation. The complex is required for efficient recruitment of transcriptional coactivators. CGI121 is not required for tRNA modification.</text>
</comment>
<dbReference type="Proteomes" id="UP001600064">
    <property type="component" value="Unassembled WGS sequence"/>
</dbReference>
<reference evidence="10 11" key="1">
    <citation type="journal article" date="2024" name="Commun. Biol.">
        <title>Comparative genomic analysis of thermophilic fungi reveals convergent evolutionary adaptations and gene losses.</title>
        <authorList>
            <person name="Steindorff A.S."/>
            <person name="Aguilar-Pontes M.V."/>
            <person name="Robinson A.J."/>
            <person name="Andreopoulos B."/>
            <person name="LaButti K."/>
            <person name="Kuo A."/>
            <person name="Mondo S."/>
            <person name="Riley R."/>
            <person name="Otillar R."/>
            <person name="Haridas S."/>
            <person name="Lipzen A."/>
            <person name="Grimwood J."/>
            <person name="Schmutz J."/>
            <person name="Clum A."/>
            <person name="Reid I.D."/>
            <person name="Moisan M.C."/>
            <person name="Butler G."/>
            <person name="Nguyen T.T.M."/>
            <person name="Dewar K."/>
            <person name="Conant G."/>
            <person name="Drula E."/>
            <person name="Henrissat B."/>
            <person name="Hansel C."/>
            <person name="Singer S."/>
            <person name="Hutchinson M.I."/>
            <person name="de Vries R.P."/>
            <person name="Natvig D.O."/>
            <person name="Powell A.J."/>
            <person name="Tsang A."/>
            <person name="Grigoriev I.V."/>
        </authorList>
    </citation>
    <scope>NUCLEOTIDE SEQUENCE [LARGE SCALE GENOMIC DNA]</scope>
    <source>
        <strain evidence="10 11">ATCC 22073</strain>
    </source>
</reference>
<dbReference type="Gene3D" id="3.30.2380.10">
    <property type="entry name" value="CGI121/TPRKB"/>
    <property type="match status" value="1"/>
</dbReference>
<evidence type="ECO:0000256" key="4">
    <source>
        <dbReference type="ARBA" id="ARBA00016009"/>
    </source>
</evidence>
<sequence>MTLERIQLEHVPANIRIYATLFRDVANADFLHSQLLARNPDFEYAFVDASSVISRFHLLSAVYAAVNALVTGSLRTPNVHSEIVVSLNVNNNIADAYRRWGIAPGKTKDLIVVKVVAAPEGAASTGTASSPARTAQEPDDEQQSLWTHLATHVQGTPSDLTDANLAPLTDWSKVRKYYRLNGVPALAGCKDGEEKRRQEEKLAVMGMALKGL</sequence>
<evidence type="ECO:0000313" key="10">
    <source>
        <dbReference type="EMBL" id="KAL2270722.1"/>
    </source>
</evidence>